<dbReference type="OrthoDB" id="4387735at2"/>
<dbReference type="RefSeq" id="WP_072854840.1">
    <property type="nucleotide sequence ID" value="NZ_FQVI01000049.1"/>
</dbReference>
<evidence type="ECO:0000313" key="1">
    <source>
        <dbReference type="EMBL" id="SHF59451.1"/>
    </source>
</evidence>
<keyword evidence="2" id="KW-1185">Reference proteome</keyword>
<reference evidence="1 2" key="1">
    <citation type="submission" date="2016-11" db="EMBL/GenBank/DDBJ databases">
        <authorList>
            <person name="Jaros S."/>
            <person name="Januszkiewicz K."/>
            <person name="Wedrychowicz H."/>
        </authorList>
    </citation>
    <scope>NUCLEOTIDE SEQUENCE [LARGE SCALE GENOMIC DNA]</scope>
    <source>
        <strain evidence="1 2">DSM 17459</strain>
    </source>
</reference>
<dbReference type="Proteomes" id="UP000184245">
    <property type="component" value="Unassembled WGS sequence"/>
</dbReference>
<name>A0A1M5CXP7_9CLOT</name>
<dbReference type="STRING" id="1122155.SAMN02745158_04333"/>
<gene>
    <name evidence="1" type="ORF">SAMN02745158_04333</name>
</gene>
<dbReference type="AlphaFoldDB" id="A0A1M5CXP7"/>
<organism evidence="1 2">
    <name type="scientific">Lactonifactor longoviformis DSM 17459</name>
    <dbReference type="NCBI Taxonomy" id="1122155"/>
    <lineage>
        <taxon>Bacteria</taxon>
        <taxon>Bacillati</taxon>
        <taxon>Bacillota</taxon>
        <taxon>Clostridia</taxon>
        <taxon>Eubacteriales</taxon>
        <taxon>Clostridiaceae</taxon>
        <taxon>Lactonifactor</taxon>
    </lineage>
</organism>
<proteinExistence type="predicted"/>
<protein>
    <submittedName>
        <fullName evidence="1">Uncharacterized protein</fullName>
    </submittedName>
</protein>
<evidence type="ECO:0000313" key="2">
    <source>
        <dbReference type="Proteomes" id="UP000184245"/>
    </source>
</evidence>
<sequence>MAMRLVSKTTVYDKYAISRKFSAQDTSIKAIQGNISLLVSESEIEELKNGNKTMYSKLSSVQMDVDAINLSVSSSEYKDIDGVLTAISQARSDITLNKESIELKVSKDSVISSINQTAEAIKIDANKISLTGNGLIEILNTGTTSIVADRIKLEGLVTANGNFRILENGSMEALNGTFSGNAVITGGEISLKDLAGNKELIIIEGANDKAFITSNSLHFGDKGVPGDYWIGITSIKDNCFFSANDINGYARLGPGGISTSGTCDISGTLSVNGISQFRNTVYIYGSLYPDYISCKGNVMISGALVASGGKSRAVSTQHFGTRTLNAYETPEPMFGDLGHNTISVDGTVIIQIEPIFQETISTEYGYYIFLQSYSNTPVWVSSKELAFFIVSGAPGTEFDWEIKAHQKGFENTRLECIDMALLETKEK</sequence>
<accession>A0A1M5CXP7</accession>
<dbReference type="EMBL" id="FQVI01000049">
    <property type="protein sequence ID" value="SHF59451.1"/>
    <property type="molecule type" value="Genomic_DNA"/>
</dbReference>